<dbReference type="InterPro" id="IPR015424">
    <property type="entry name" value="PyrdxlP-dep_Trfase"/>
</dbReference>
<dbReference type="InterPro" id="IPR015421">
    <property type="entry name" value="PyrdxlP-dep_Trfase_major"/>
</dbReference>
<comment type="similarity">
    <text evidence="5">Belongs to the class-III pyridoxal-phosphate-dependent aminotransferase family.</text>
</comment>
<evidence type="ECO:0000256" key="3">
    <source>
        <dbReference type="ARBA" id="ARBA00022679"/>
    </source>
</evidence>
<sequence>MSTILELPSITETEDAHLIGLYAKREIALVRGQGTRLWDSAGREYLDLYSNYGVNILGHAHPAVGAAIKEQVDILTNCHSSFYNDARARFLTVLGEMTPPALSRAFLSSSGAEAIEAALKFARVATGRPKVVAAKRGYHGRTLGALNATAEKKYRDPFLPLMEGFSHVAYDDIDALGAAVDEQTSAIILEPIQGEGGIYAPSDDYLPAALEIARRTGALLILDEIQSAFRTGALFACEGSGVTPDILCVSKGIANGFPLGVTLVTEEVAARIPAGGHGTTFGGNPLACAAGTATLTALREEGRFEQADRVGTHFMEQLRALNHPKIRDVRGRGLMIGVELRERATKHLRGLQERGIICLSAGATTLRFLPPLLLTEAEVDRAVATIDEVLTGGPAAGRRDETGA</sequence>
<dbReference type="PROSITE" id="PS00600">
    <property type="entry name" value="AA_TRANSFER_CLASS_3"/>
    <property type="match status" value="1"/>
</dbReference>
<dbReference type="Gene3D" id="3.40.640.10">
    <property type="entry name" value="Type I PLP-dependent aspartate aminotransferase-like (Major domain)"/>
    <property type="match status" value="1"/>
</dbReference>
<dbReference type="CDD" id="cd00610">
    <property type="entry name" value="OAT_like"/>
    <property type="match status" value="1"/>
</dbReference>
<name>A0A6J4VQA0_9BACT</name>
<dbReference type="Gene3D" id="3.90.1150.10">
    <property type="entry name" value="Aspartate Aminotransferase, domain 1"/>
    <property type="match status" value="1"/>
</dbReference>
<evidence type="ECO:0000256" key="5">
    <source>
        <dbReference type="RuleBase" id="RU003560"/>
    </source>
</evidence>
<gene>
    <name evidence="6" type="ORF">AVDCRST_MAG18-3285</name>
</gene>
<proteinExistence type="inferred from homology"/>
<comment type="cofactor">
    <cofactor evidence="1">
        <name>pyridoxal 5'-phosphate</name>
        <dbReference type="ChEBI" id="CHEBI:597326"/>
    </cofactor>
</comment>
<protein>
    <submittedName>
        <fullName evidence="6">N-acetyl-lysine aminotransferase</fullName>
        <ecNumber evidence="6">2.6.1.-</ecNumber>
    </submittedName>
</protein>
<dbReference type="PIRSF" id="PIRSF000521">
    <property type="entry name" value="Transaminase_4ab_Lys_Orn"/>
    <property type="match status" value="1"/>
</dbReference>
<dbReference type="PANTHER" id="PTHR11986">
    <property type="entry name" value="AMINOTRANSFERASE CLASS III"/>
    <property type="match status" value="1"/>
</dbReference>
<keyword evidence="4 5" id="KW-0663">Pyridoxal phosphate</keyword>
<evidence type="ECO:0000313" key="6">
    <source>
        <dbReference type="EMBL" id="CAA9582028.1"/>
    </source>
</evidence>
<dbReference type="GO" id="GO:0030170">
    <property type="term" value="F:pyridoxal phosphate binding"/>
    <property type="evidence" value="ECO:0007669"/>
    <property type="project" value="InterPro"/>
</dbReference>
<dbReference type="GO" id="GO:0042802">
    <property type="term" value="F:identical protein binding"/>
    <property type="evidence" value="ECO:0007669"/>
    <property type="project" value="TreeGrafter"/>
</dbReference>
<dbReference type="InterPro" id="IPR049704">
    <property type="entry name" value="Aminotrans_3_PPA_site"/>
</dbReference>
<evidence type="ECO:0000256" key="4">
    <source>
        <dbReference type="ARBA" id="ARBA00022898"/>
    </source>
</evidence>
<dbReference type="InterPro" id="IPR015422">
    <property type="entry name" value="PyrdxlP-dep_Trfase_small"/>
</dbReference>
<dbReference type="EMBL" id="CADCWN010000246">
    <property type="protein sequence ID" value="CAA9582028.1"/>
    <property type="molecule type" value="Genomic_DNA"/>
</dbReference>
<keyword evidence="3 6" id="KW-0808">Transferase</keyword>
<dbReference type="AlphaFoldDB" id="A0A6J4VQA0"/>
<dbReference type="GO" id="GO:0008483">
    <property type="term" value="F:transaminase activity"/>
    <property type="evidence" value="ECO:0007669"/>
    <property type="project" value="UniProtKB-KW"/>
</dbReference>
<keyword evidence="2 6" id="KW-0032">Aminotransferase</keyword>
<dbReference type="SUPFAM" id="SSF53383">
    <property type="entry name" value="PLP-dependent transferases"/>
    <property type="match status" value="1"/>
</dbReference>
<reference evidence="6" key="1">
    <citation type="submission" date="2020-02" db="EMBL/GenBank/DDBJ databases">
        <authorList>
            <person name="Meier V. D."/>
        </authorList>
    </citation>
    <scope>NUCLEOTIDE SEQUENCE</scope>
    <source>
        <strain evidence="6">AVDCRST_MAG18</strain>
    </source>
</reference>
<dbReference type="Pfam" id="PF00202">
    <property type="entry name" value="Aminotran_3"/>
    <property type="match status" value="1"/>
</dbReference>
<dbReference type="InterPro" id="IPR005814">
    <property type="entry name" value="Aminotrans_3"/>
</dbReference>
<dbReference type="PANTHER" id="PTHR11986:SF79">
    <property type="entry name" value="ACETYLORNITHINE AMINOTRANSFERASE, MITOCHONDRIAL"/>
    <property type="match status" value="1"/>
</dbReference>
<organism evidence="6">
    <name type="scientific">uncultured Thermomicrobiales bacterium</name>
    <dbReference type="NCBI Taxonomy" id="1645740"/>
    <lineage>
        <taxon>Bacteria</taxon>
        <taxon>Pseudomonadati</taxon>
        <taxon>Thermomicrobiota</taxon>
        <taxon>Thermomicrobia</taxon>
        <taxon>Thermomicrobiales</taxon>
        <taxon>environmental samples</taxon>
    </lineage>
</organism>
<dbReference type="FunFam" id="3.40.640.10:FF:000004">
    <property type="entry name" value="Acetylornithine aminotransferase"/>
    <property type="match status" value="1"/>
</dbReference>
<evidence type="ECO:0000256" key="2">
    <source>
        <dbReference type="ARBA" id="ARBA00022576"/>
    </source>
</evidence>
<evidence type="ECO:0000256" key="1">
    <source>
        <dbReference type="ARBA" id="ARBA00001933"/>
    </source>
</evidence>
<accession>A0A6J4VQA0</accession>
<dbReference type="EC" id="2.6.1.-" evidence="6"/>
<dbReference type="InterPro" id="IPR050103">
    <property type="entry name" value="Class-III_PLP-dep_AT"/>
</dbReference>